<dbReference type="RefSeq" id="WP_379999428.1">
    <property type="nucleotide sequence ID" value="NZ_JBHSGN010000117.1"/>
</dbReference>
<dbReference type="Gene3D" id="2.60.40.10">
    <property type="entry name" value="Immunoglobulins"/>
    <property type="match status" value="1"/>
</dbReference>
<evidence type="ECO:0000256" key="5">
    <source>
        <dbReference type="ARBA" id="ARBA00023125"/>
    </source>
</evidence>
<dbReference type="PRINTS" id="PR00344">
    <property type="entry name" value="BCTRLSENSOR"/>
</dbReference>
<dbReference type="Gene3D" id="3.30.565.10">
    <property type="entry name" value="Histidine kinase-like ATPase, C-terminal domain"/>
    <property type="match status" value="1"/>
</dbReference>
<dbReference type="SUPFAM" id="SSF55874">
    <property type="entry name" value="ATPase domain of HSP90 chaperone/DNA topoisomerase II/histidine kinase"/>
    <property type="match status" value="1"/>
</dbReference>
<dbReference type="CDD" id="cd00082">
    <property type="entry name" value="HisKA"/>
    <property type="match status" value="1"/>
</dbReference>
<dbReference type="SMART" id="SM00388">
    <property type="entry name" value="HisKA"/>
    <property type="match status" value="1"/>
</dbReference>
<dbReference type="InterPro" id="IPR036097">
    <property type="entry name" value="HisK_dim/P_sf"/>
</dbReference>
<dbReference type="Gene3D" id="3.40.50.2300">
    <property type="match status" value="1"/>
</dbReference>
<keyword evidence="12" id="KW-1185">Reference proteome</keyword>
<dbReference type="InterPro" id="IPR004358">
    <property type="entry name" value="Sig_transdc_His_kin-like_C"/>
</dbReference>
<dbReference type="EC" id="2.7.13.3" evidence="2"/>
<dbReference type="InterPro" id="IPR015943">
    <property type="entry name" value="WD40/YVTN_repeat-like_dom_sf"/>
</dbReference>
<dbReference type="CDD" id="cd00075">
    <property type="entry name" value="HATPase"/>
    <property type="match status" value="1"/>
</dbReference>
<dbReference type="InterPro" id="IPR011123">
    <property type="entry name" value="Y_Y_Y"/>
</dbReference>
<evidence type="ECO:0000259" key="10">
    <source>
        <dbReference type="PROSITE" id="PS50110"/>
    </source>
</evidence>
<dbReference type="SMART" id="SM00387">
    <property type="entry name" value="HATPase_c"/>
    <property type="match status" value="1"/>
</dbReference>
<keyword evidence="6" id="KW-0804">Transcription</keyword>
<dbReference type="InterPro" id="IPR018062">
    <property type="entry name" value="HTH_AraC-typ_CS"/>
</dbReference>
<evidence type="ECO:0000259" key="9">
    <source>
        <dbReference type="PROSITE" id="PS50109"/>
    </source>
</evidence>
<dbReference type="SUPFAM" id="SSF46689">
    <property type="entry name" value="Homeodomain-like"/>
    <property type="match status" value="1"/>
</dbReference>
<dbReference type="PROSITE" id="PS50109">
    <property type="entry name" value="HIS_KIN"/>
    <property type="match status" value="1"/>
</dbReference>
<dbReference type="SUPFAM" id="SSF50998">
    <property type="entry name" value="Quinoprotein alcohol dehydrogenase-like"/>
    <property type="match status" value="1"/>
</dbReference>
<keyword evidence="3 7" id="KW-0597">Phosphoprotein</keyword>
<evidence type="ECO:0000256" key="4">
    <source>
        <dbReference type="ARBA" id="ARBA00023015"/>
    </source>
</evidence>
<dbReference type="PANTHER" id="PTHR43547:SF2">
    <property type="entry name" value="HYBRID SIGNAL TRANSDUCTION HISTIDINE KINASE C"/>
    <property type="match status" value="1"/>
</dbReference>
<dbReference type="PANTHER" id="PTHR43547">
    <property type="entry name" value="TWO-COMPONENT HISTIDINE KINASE"/>
    <property type="match status" value="1"/>
</dbReference>
<dbReference type="InterPro" id="IPR018060">
    <property type="entry name" value="HTH_AraC"/>
</dbReference>
<name>A0ABV9L1C7_9BACT</name>
<protein>
    <recommendedName>
        <fullName evidence="2">histidine kinase</fullName>
        <ecNumber evidence="2">2.7.13.3</ecNumber>
    </recommendedName>
</protein>
<organism evidence="11 12">
    <name type="scientific">Dysgonomonas termitidis</name>
    <dbReference type="NCBI Taxonomy" id="1516126"/>
    <lineage>
        <taxon>Bacteria</taxon>
        <taxon>Pseudomonadati</taxon>
        <taxon>Bacteroidota</taxon>
        <taxon>Bacteroidia</taxon>
        <taxon>Bacteroidales</taxon>
        <taxon>Dysgonomonadaceae</taxon>
        <taxon>Dysgonomonas</taxon>
    </lineage>
</organism>
<dbReference type="Proteomes" id="UP001596023">
    <property type="component" value="Unassembled WGS sequence"/>
</dbReference>
<dbReference type="InterPro" id="IPR003594">
    <property type="entry name" value="HATPase_dom"/>
</dbReference>
<dbReference type="Gene3D" id="2.130.10.10">
    <property type="entry name" value="YVTN repeat-like/Quinoprotein amine dehydrogenase"/>
    <property type="match status" value="3"/>
</dbReference>
<dbReference type="InterPro" id="IPR011047">
    <property type="entry name" value="Quinoprotein_ADH-like_sf"/>
</dbReference>
<dbReference type="Pfam" id="PF00512">
    <property type="entry name" value="HisKA"/>
    <property type="match status" value="1"/>
</dbReference>
<dbReference type="InterPro" id="IPR005467">
    <property type="entry name" value="His_kinase_dom"/>
</dbReference>
<feature type="domain" description="Response regulatory" evidence="10">
    <location>
        <begin position="1070"/>
        <end position="1185"/>
    </location>
</feature>
<proteinExistence type="predicted"/>
<dbReference type="PROSITE" id="PS00041">
    <property type="entry name" value="HTH_ARAC_FAMILY_1"/>
    <property type="match status" value="1"/>
</dbReference>
<dbReference type="Pfam" id="PF07495">
    <property type="entry name" value="Y_Y_Y"/>
    <property type="match status" value="1"/>
</dbReference>
<accession>A0ABV9L1C7</accession>
<dbReference type="Pfam" id="PF02518">
    <property type="entry name" value="HATPase_c"/>
    <property type="match status" value="1"/>
</dbReference>
<feature type="domain" description="Histidine kinase" evidence="9">
    <location>
        <begin position="808"/>
        <end position="1025"/>
    </location>
</feature>
<reference evidence="12" key="1">
    <citation type="journal article" date="2019" name="Int. J. Syst. Evol. Microbiol.">
        <title>The Global Catalogue of Microorganisms (GCM) 10K type strain sequencing project: providing services to taxonomists for standard genome sequencing and annotation.</title>
        <authorList>
            <consortium name="The Broad Institute Genomics Platform"/>
            <consortium name="The Broad Institute Genome Sequencing Center for Infectious Disease"/>
            <person name="Wu L."/>
            <person name="Ma J."/>
        </authorList>
    </citation>
    <scope>NUCLEOTIDE SEQUENCE [LARGE SCALE GENOMIC DNA]</scope>
    <source>
        <strain evidence="12">CCUG 66188</strain>
    </source>
</reference>
<dbReference type="InterPro" id="IPR009057">
    <property type="entry name" value="Homeodomain-like_sf"/>
</dbReference>
<dbReference type="PROSITE" id="PS01124">
    <property type="entry name" value="HTH_ARAC_FAMILY_2"/>
    <property type="match status" value="1"/>
</dbReference>
<dbReference type="InterPro" id="IPR011006">
    <property type="entry name" value="CheY-like_superfamily"/>
</dbReference>
<evidence type="ECO:0000313" key="11">
    <source>
        <dbReference type="EMBL" id="MFC4675828.1"/>
    </source>
</evidence>
<evidence type="ECO:0000256" key="2">
    <source>
        <dbReference type="ARBA" id="ARBA00012438"/>
    </source>
</evidence>
<dbReference type="PROSITE" id="PS50110">
    <property type="entry name" value="RESPONSE_REGULATORY"/>
    <property type="match status" value="1"/>
</dbReference>
<evidence type="ECO:0000259" key="8">
    <source>
        <dbReference type="PROSITE" id="PS01124"/>
    </source>
</evidence>
<comment type="catalytic activity">
    <reaction evidence="1">
        <text>ATP + protein L-histidine = ADP + protein N-phospho-L-histidine.</text>
        <dbReference type="EC" id="2.7.13.3"/>
    </reaction>
</comment>
<dbReference type="Pfam" id="PF12833">
    <property type="entry name" value="HTH_18"/>
    <property type="match status" value="1"/>
</dbReference>
<dbReference type="SUPFAM" id="SSF52172">
    <property type="entry name" value="CheY-like"/>
    <property type="match status" value="1"/>
</dbReference>
<evidence type="ECO:0000256" key="6">
    <source>
        <dbReference type="ARBA" id="ARBA00023163"/>
    </source>
</evidence>
<keyword evidence="5" id="KW-0238">DNA-binding</keyword>
<evidence type="ECO:0000256" key="7">
    <source>
        <dbReference type="PROSITE-ProRule" id="PRU00169"/>
    </source>
</evidence>
<evidence type="ECO:0000313" key="12">
    <source>
        <dbReference type="Proteomes" id="UP001596023"/>
    </source>
</evidence>
<dbReference type="Gene3D" id="1.10.10.60">
    <property type="entry name" value="Homeodomain-like"/>
    <property type="match status" value="1"/>
</dbReference>
<dbReference type="SUPFAM" id="SSF63829">
    <property type="entry name" value="Calcium-dependent phosphotriesterase"/>
    <property type="match status" value="2"/>
</dbReference>
<gene>
    <name evidence="11" type="ORF">ACFO6W_19245</name>
</gene>
<evidence type="ECO:0000256" key="3">
    <source>
        <dbReference type="ARBA" id="ARBA00022553"/>
    </source>
</evidence>
<dbReference type="InterPro" id="IPR011110">
    <property type="entry name" value="Reg_prop"/>
</dbReference>
<dbReference type="InterPro" id="IPR013783">
    <property type="entry name" value="Ig-like_fold"/>
</dbReference>
<dbReference type="CDD" id="cd00146">
    <property type="entry name" value="PKD"/>
    <property type="match status" value="1"/>
</dbReference>
<keyword evidence="4" id="KW-0805">Transcription regulation</keyword>
<evidence type="ECO:0000256" key="1">
    <source>
        <dbReference type="ARBA" id="ARBA00000085"/>
    </source>
</evidence>
<feature type="domain" description="HTH araC/xylS-type" evidence="8">
    <location>
        <begin position="1217"/>
        <end position="1315"/>
    </location>
</feature>
<dbReference type="EMBL" id="JBHSGN010000117">
    <property type="protein sequence ID" value="MFC4675828.1"/>
    <property type="molecule type" value="Genomic_DNA"/>
</dbReference>
<dbReference type="InterPro" id="IPR036890">
    <property type="entry name" value="HATPase_C_sf"/>
</dbReference>
<feature type="modified residue" description="4-aspartylphosphate" evidence="7">
    <location>
        <position position="1118"/>
    </location>
</feature>
<dbReference type="Gene3D" id="1.10.287.130">
    <property type="match status" value="1"/>
</dbReference>
<dbReference type="InterPro" id="IPR001789">
    <property type="entry name" value="Sig_transdc_resp-reg_receiver"/>
</dbReference>
<dbReference type="Pfam" id="PF07494">
    <property type="entry name" value="Reg_prop"/>
    <property type="match status" value="4"/>
</dbReference>
<sequence>MRILFLFSFLICIIPDIYSQGFRYLDMDDGLSSNQVFQVEKDSTGFMWFITYMGIDRFDGYQVKHYKLKDDSLVYENYPSYTRALLNNKGEFMVALQGGKIFRYNKFTDDFELYFDIRQRINYKDLMLLSVYLDSNDQLWIVSNFGLYVFNPQSEDFQSLFIFDNELPSCVQEDGKGSFYVGTDKHLYKLAKEITGGYVIVQQVDIGSQYGKVSRLLCKGQKIYIGTELKGVSVFDMSTNLVKSLFPVIPHAAIRSLNYAGYNKIVIGTDGSGVYIIDCDSDSLVSYFDSDHNSGNELTSNSVYDIAVDENNYIWITTYANGVNIIVPVLSGISYYKHIYNEPNSLANNQVNALLEDSDGNLWVGTNNGISCYHSETKKWKHYLMNNETRKAVVISLDEDGYKNIWAGTYGMGVFRINRQSGEVVNYKKEDQKLQASINTNYIYSIYTDKKDNVWFGGLWGKLTRYNIRENTFQYYSIETLGEIRPLSEKYLLIGTTAGFCLLDTGTSYFKEYSGFEGKNKKSAVRDFYVAGENEVWLGTEGSGLVLFNPRTESFQAYTTDQGLTSNYIYSIEDDKNGNIWITTERDIFKFNPQTGQFYGISSYLGLKNFSFTPCTSIRRQSGNLVFGTINGVLELPIDGITNTDIRAKLIFTDFKLFYNSVKIGEDNGILKNAINETNSLSLTYKQNSFSFAFSSINYSSPKQIIYSYMFENFDDKWYTATENNTVSYTNISPGNYQFRLKILNKDSRALIDERTIAVHISPPFWKSTYAYILYIVLFAFIIKLATQYMKGSIEKRYTKEKNQFFIDMAHDIRTPVSLIKAPLNDLSENENLTEKGQIALDIATRNTEKLALMITRLLDFQKADLSLLRLVVSKHELKEYIQERILLYKVEAEHKNITLILEMGFEQLHVWFDREKMDKIINNLLSNAVKYSRNDGQIIVNVSHDQKYWYLSVADNGIGIPQQEQKYLFKQFFRARNAINSRETGSGIGLMLTKKLVKLHEGSINFTSKENTGTEFKLSFQKGEEFFRKKEMLKVSVIEEESLHSDRDTEISGTNTGIEEYEKEKKKIRLLIVEDNDDMRLYLKNNLSAHYDIIEALGGQEALSIITETHPDFIISDNLMPNMNGDEMCARLKNSMETSHIPVILLTALAEKENILKGLSCGADDYITKPFDISILKAKIRNILQFRENLKKTLSSSGNPDQNPEYTNPLDKEFLEKTIRIVEEHLDDPSFSMNNLYLTMGMSRSTYYNKLKALTGEGPNTFTRNIRLSKARELLQIGQYNVFEVSIMTGFTDPKYFSTVFKERFGISPSKIIK</sequence>
<dbReference type="SUPFAM" id="SSF47384">
    <property type="entry name" value="Homodimeric domain of signal transducing histidine kinase"/>
    <property type="match status" value="1"/>
</dbReference>
<dbReference type="SMART" id="SM00448">
    <property type="entry name" value="REC"/>
    <property type="match status" value="1"/>
</dbReference>
<comment type="caution">
    <text evidence="11">The sequence shown here is derived from an EMBL/GenBank/DDBJ whole genome shotgun (WGS) entry which is preliminary data.</text>
</comment>
<dbReference type="InterPro" id="IPR003661">
    <property type="entry name" value="HisK_dim/P_dom"/>
</dbReference>
<dbReference type="Pfam" id="PF00072">
    <property type="entry name" value="Response_reg"/>
    <property type="match status" value="1"/>
</dbReference>
<dbReference type="SMART" id="SM00342">
    <property type="entry name" value="HTH_ARAC"/>
    <property type="match status" value="1"/>
</dbReference>